<evidence type="ECO:0000256" key="6">
    <source>
        <dbReference type="ARBA" id="ARBA00022989"/>
    </source>
</evidence>
<dbReference type="GO" id="GO:0009847">
    <property type="term" value="P:spore germination"/>
    <property type="evidence" value="ECO:0007669"/>
    <property type="project" value="InterPro"/>
</dbReference>
<feature type="transmembrane region" description="Helical" evidence="8">
    <location>
        <begin position="223"/>
        <end position="244"/>
    </location>
</feature>
<keyword evidence="4" id="KW-0309">Germination</keyword>
<feature type="transmembrane region" description="Helical" evidence="8">
    <location>
        <begin position="45"/>
        <end position="66"/>
    </location>
</feature>
<dbReference type="Pfam" id="PF03845">
    <property type="entry name" value="Spore_permease"/>
    <property type="match status" value="1"/>
</dbReference>
<feature type="transmembrane region" description="Helical" evidence="8">
    <location>
        <begin position="151"/>
        <end position="172"/>
    </location>
</feature>
<feature type="transmembrane region" description="Helical" evidence="8">
    <location>
        <begin position="16"/>
        <end position="33"/>
    </location>
</feature>
<name>A0A9X2MMQ7_9BACL</name>
<dbReference type="InterPro" id="IPR004761">
    <property type="entry name" value="Spore_GerAB"/>
</dbReference>
<gene>
    <name evidence="9" type="ORF">NQZ67_03415</name>
</gene>
<proteinExistence type="inferred from homology"/>
<dbReference type="AlphaFoldDB" id="A0A9X2MMQ7"/>
<reference evidence="9" key="1">
    <citation type="submission" date="2022-08" db="EMBL/GenBank/DDBJ databases">
        <title>The genomic sequence of strain Paenibacillus sp. SCIV0701.</title>
        <authorList>
            <person name="Zhao H."/>
        </authorList>
    </citation>
    <scope>NUCLEOTIDE SEQUENCE</scope>
    <source>
        <strain evidence="9">SCIV0701</strain>
    </source>
</reference>
<keyword evidence="7 8" id="KW-0472">Membrane</keyword>
<evidence type="ECO:0000256" key="8">
    <source>
        <dbReference type="SAM" id="Phobius"/>
    </source>
</evidence>
<dbReference type="PANTHER" id="PTHR34975:SF2">
    <property type="entry name" value="SPORE GERMINATION PROTEIN A2"/>
    <property type="match status" value="1"/>
</dbReference>
<feature type="transmembrane region" description="Helical" evidence="8">
    <location>
        <begin position="276"/>
        <end position="300"/>
    </location>
</feature>
<organism evidence="9 10">
    <name type="scientific">Paenibacillus soyae</name>
    <dbReference type="NCBI Taxonomy" id="2969249"/>
    <lineage>
        <taxon>Bacteria</taxon>
        <taxon>Bacillati</taxon>
        <taxon>Bacillota</taxon>
        <taxon>Bacilli</taxon>
        <taxon>Bacillales</taxon>
        <taxon>Paenibacillaceae</taxon>
        <taxon>Paenibacillus</taxon>
    </lineage>
</organism>
<comment type="subcellular location">
    <subcellularLocation>
        <location evidence="1">Membrane</location>
        <topology evidence="1">Multi-pass membrane protein</topology>
    </subcellularLocation>
</comment>
<feature type="transmembrane region" description="Helical" evidence="8">
    <location>
        <begin position="122"/>
        <end position="139"/>
    </location>
</feature>
<dbReference type="RefSeq" id="WP_257443359.1">
    <property type="nucleotide sequence ID" value="NZ_JANIPJ010000002.1"/>
</dbReference>
<evidence type="ECO:0000256" key="2">
    <source>
        <dbReference type="ARBA" id="ARBA00007998"/>
    </source>
</evidence>
<dbReference type="PANTHER" id="PTHR34975">
    <property type="entry name" value="SPORE GERMINATION PROTEIN A2"/>
    <property type="match status" value="1"/>
</dbReference>
<comment type="similarity">
    <text evidence="2">Belongs to the amino acid-polyamine-organocation (APC) superfamily. Spore germination protein (SGP) (TC 2.A.3.9) family.</text>
</comment>
<feature type="transmembrane region" description="Helical" evidence="8">
    <location>
        <begin position="312"/>
        <end position="332"/>
    </location>
</feature>
<evidence type="ECO:0000256" key="3">
    <source>
        <dbReference type="ARBA" id="ARBA00022448"/>
    </source>
</evidence>
<evidence type="ECO:0000256" key="7">
    <source>
        <dbReference type="ARBA" id="ARBA00023136"/>
    </source>
</evidence>
<accession>A0A9X2MMQ7</accession>
<evidence type="ECO:0000256" key="1">
    <source>
        <dbReference type="ARBA" id="ARBA00004141"/>
    </source>
</evidence>
<keyword evidence="5 8" id="KW-0812">Transmembrane</keyword>
<sequence length="367" mass="41401">MRSWEYGDERIGQKEMVLTTSSLMIGVGILTLPRTIAQATNASDGWLSILLAGGAAIFIAWLLARLSTRFRNRTFLEYTSEVASRPVAYVVGGLFAFYFLIFCAYITRSVAEMSKQYLFDRTPLEVISLCFMLIVIYAVSGSRTGLVRLTVLFLPFVFITTIVFLLLSINLFEVDKLLPLFHSDWKTILEGSQKSIFSFLGFEALLFYNSLSRKPEKTPKTAVISVLISVLLYVMIYVFTIAVFSNEVTRNIMYPTLELAREVSVPGEFFERLESLFLMFWVMSIFTTSAIALDVSIQSLRFFTKIDKKKLLYVLGPIIYLISMSPQNIVQLSNLGTLISYLGMLTAIAIPVLLLVYVKLREAIGHG</sequence>
<dbReference type="Gene3D" id="1.20.1740.10">
    <property type="entry name" value="Amino acid/polyamine transporter I"/>
    <property type="match status" value="1"/>
</dbReference>
<feature type="transmembrane region" description="Helical" evidence="8">
    <location>
        <begin position="338"/>
        <end position="358"/>
    </location>
</feature>
<dbReference type="GO" id="GO:0016020">
    <property type="term" value="C:membrane"/>
    <property type="evidence" value="ECO:0007669"/>
    <property type="project" value="UniProtKB-SubCell"/>
</dbReference>
<keyword evidence="10" id="KW-1185">Reference proteome</keyword>
<keyword evidence="6 8" id="KW-1133">Transmembrane helix</keyword>
<dbReference type="EMBL" id="JANIPJ010000002">
    <property type="protein sequence ID" value="MCR2802922.1"/>
    <property type="molecule type" value="Genomic_DNA"/>
</dbReference>
<evidence type="ECO:0000256" key="5">
    <source>
        <dbReference type="ARBA" id="ARBA00022692"/>
    </source>
</evidence>
<comment type="caution">
    <text evidence="9">The sequence shown here is derived from an EMBL/GenBank/DDBJ whole genome shotgun (WGS) entry which is preliminary data.</text>
</comment>
<evidence type="ECO:0000313" key="9">
    <source>
        <dbReference type="EMBL" id="MCR2802922.1"/>
    </source>
</evidence>
<keyword evidence="3" id="KW-0813">Transport</keyword>
<protein>
    <submittedName>
        <fullName evidence="9">Spore germination protein</fullName>
    </submittedName>
</protein>
<evidence type="ECO:0000313" key="10">
    <source>
        <dbReference type="Proteomes" id="UP001141950"/>
    </source>
</evidence>
<feature type="transmembrane region" description="Helical" evidence="8">
    <location>
        <begin position="192"/>
        <end position="211"/>
    </location>
</feature>
<feature type="transmembrane region" description="Helical" evidence="8">
    <location>
        <begin position="87"/>
        <end position="107"/>
    </location>
</feature>
<dbReference type="Proteomes" id="UP001141950">
    <property type="component" value="Unassembled WGS sequence"/>
</dbReference>
<evidence type="ECO:0000256" key="4">
    <source>
        <dbReference type="ARBA" id="ARBA00022544"/>
    </source>
</evidence>
<dbReference type="NCBIfam" id="TIGR00912">
    <property type="entry name" value="2A0309"/>
    <property type="match status" value="1"/>
</dbReference>